<dbReference type="Gene3D" id="3.40.190.10">
    <property type="entry name" value="Periplasmic binding protein-like II"/>
    <property type="match status" value="2"/>
</dbReference>
<dbReference type="InterPro" id="IPR026045">
    <property type="entry name" value="Ferric-bd"/>
</dbReference>
<name>A0A3B0TMU4_9ZZZZ</name>
<dbReference type="GO" id="GO:0015888">
    <property type="term" value="P:thiamine transport"/>
    <property type="evidence" value="ECO:0007669"/>
    <property type="project" value="TreeGrafter"/>
</dbReference>
<dbReference type="CDD" id="cd13547">
    <property type="entry name" value="PBP2_Fbp_like_2"/>
    <property type="match status" value="1"/>
</dbReference>
<accession>A0A3B0TMU4</accession>
<evidence type="ECO:0000256" key="1">
    <source>
        <dbReference type="ARBA" id="ARBA00022729"/>
    </source>
</evidence>
<dbReference type="SUPFAM" id="SSF53850">
    <property type="entry name" value="Periplasmic binding protein-like II"/>
    <property type="match status" value="1"/>
</dbReference>
<dbReference type="AlphaFoldDB" id="A0A3B0TMU4"/>
<dbReference type="PANTHER" id="PTHR30006:SF2">
    <property type="entry name" value="ABC TRANSPORTER SUBSTRATE-BINDING PROTEIN"/>
    <property type="match status" value="1"/>
</dbReference>
<protein>
    <submittedName>
        <fullName evidence="2">ABC transporter, substrate-binding protein (Cluster 1, maltose/g3p/polyamine/iron)</fullName>
    </submittedName>
</protein>
<dbReference type="EMBL" id="UOEM01000105">
    <property type="protein sequence ID" value="VAW17513.1"/>
    <property type="molecule type" value="Genomic_DNA"/>
</dbReference>
<dbReference type="PANTHER" id="PTHR30006">
    <property type="entry name" value="THIAMINE-BINDING PERIPLASMIC PROTEIN-RELATED"/>
    <property type="match status" value="1"/>
</dbReference>
<keyword evidence="1" id="KW-0732">Signal</keyword>
<dbReference type="GO" id="GO:0030975">
    <property type="term" value="F:thiamine binding"/>
    <property type="evidence" value="ECO:0007669"/>
    <property type="project" value="TreeGrafter"/>
</dbReference>
<organism evidence="2">
    <name type="scientific">hydrothermal vent metagenome</name>
    <dbReference type="NCBI Taxonomy" id="652676"/>
    <lineage>
        <taxon>unclassified sequences</taxon>
        <taxon>metagenomes</taxon>
        <taxon>ecological metagenomes</taxon>
    </lineage>
</organism>
<dbReference type="GO" id="GO:0030288">
    <property type="term" value="C:outer membrane-bounded periplasmic space"/>
    <property type="evidence" value="ECO:0007669"/>
    <property type="project" value="TreeGrafter"/>
</dbReference>
<sequence>MSLRKMTFKLAVALTVAGLAAPGAMAQSGDLMLYTSQPDKKAAKTVEAFREVYPDVKVTIFRSGTVEVMSKLAAEFAGGGSPADVLLIADAANMESLKAGGKLYAYTDFDTSGYRAGVIDDGKTYFGTKLITTGIAFNTKAAERPTSWAELMGDKYKGQIAMPSPLYSGAAALMLSTIVARDDLGWKFYETLANNGAVAVRGNGAVLKSVAGGEKSYGIIVDFMALNEKKKGAPIDFVFPKEGVPAVTEPVAIIASTGNLEAAKAFVDFLMSDKGQKLAVAQGFIPAKEGMKNPDWLPEGTPIKLMPIDTNAVLANGANDKKRFAEIFGG</sequence>
<dbReference type="Pfam" id="PF13343">
    <property type="entry name" value="SBP_bac_6"/>
    <property type="match status" value="1"/>
</dbReference>
<proteinExistence type="predicted"/>
<reference evidence="2" key="1">
    <citation type="submission" date="2018-06" db="EMBL/GenBank/DDBJ databases">
        <authorList>
            <person name="Zhirakovskaya E."/>
        </authorList>
    </citation>
    <scope>NUCLEOTIDE SEQUENCE</scope>
</reference>
<dbReference type="PIRSF" id="PIRSF002825">
    <property type="entry name" value="CfbpA"/>
    <property type="match status" value="1"/>
</dbReference>
<gene>
    <name evidence="2" type="ORF">MNBD_ALPHA09-502</name>
</gene>
<dbReference type="GO" id="GO:0030976">
    <property type="term" value="F:thiamine pyrophosphate binding"/>
    <property type="evidence" value="ECO:0007669"/>
    <property type="project" value="TreeGrafter"/>
</dbReference>
<evidence type="ECO:0000313" key="2">
    <source>
        <dbReference type="EMBL" id="VAW17513.1"/>
    </source>
</evidence>